<evidence type="ECO:0000313" key="2">
    <source>
        <dbReference type="EMBL" id="PZO40246.1"/>
    </source>
</evidence>
<dbReference type="AlphaFoldDB" id="A0A2W4W687"/>
<dbReference type="EMBL" id="QBMN01000077">
    <property type="protein sequence ID" value="PZO40246.1"/>
    <property type="molecule type" value="Genomic_DNA"/>
</dbReference>
<feature type="region of interest" description="Disordered" evidence="1">
    <location>
        <begin position="1"/>
        <end position="47"/>
    </location>
</feature>
<feature type="region of interest" description="Disordered" evidence="1">
    <location>
        <begin position="121"/>
        <end position="144"/>
    </location>
</feature>
<reference evidence="2 3" key="2">
    <citation type="submission" date="2018-06" db="EMBL/GenBank/DDBJ databases">
        <title>Metagenomic assembly of (sub)arctic Cyanobacteria and their associated microbiome from non-axenic cultures.</title>
        <authorList>
            <person name="Baurain D."/>
        </authorList>
    </citation>
    <scope>NUCLEOTIDE SEQUENCE [LARGE SCALE GENOMIC DNA]</scope>
    <source>
        <strain evidence="2">ULC041bin1</strain>
    </source>
</reference>
<protein>
    <submittedName>
        <fullName evidence="2">Uncharacterized protein</fullName>
    </submittedName>
</protein>
<sequence length="144" mass="15243">MTTTNDSSNGNAETPEKEPTTSRSTRGARGKRATAAGGIVKASPKSSDVILLPDDTRVTETDSLPNHRPISLGSFEIVGTIDRAGVRPIGANTFEISTTDTLPGHRPIEVSTMHISDLHTLPGDRPIAPNEIDPSPSVLMGYLD</sequence>
<organism evidence="2 3">
    <name type="scientific">Shackletoniella antarctica</name>
    <dbReference type="NCBI Taxonomy" id="268115"/>
    <lineage>
        <taxon>Bacteria</taxon>
        <taxon>Bacillati</taxon>
        <taxon>Cyanobacteriota</taxon>
        <taxon>Cyanophyceae</taxon>
        <taxon>Oculatellales</taxon>
        <taxon>Oculatellaceae</taxon>
        <taxon>Shackletoniella</taxon>
    </lineage>
</organism>
<comment type="caution">
    <text evidence="2">The sequence shown here is derived from an EMBL/GenBank/DDBJ whole genome shotgun (WGS) entry which is preliminary data.</text>
</comment>
<feature type="compositionally biased region" description="Polar residues" evidence="1">
    <location>
        <begin position="1"/>
        <end position="12"/>
    </location>
</feature>
<evidence type="ECO:0000256" key="1">
    <source>
        <dbReference type="SAM" id="MobiDB-lite"/>
    </source>
</evidence>
<dbReference type="Proteomes" id="UP000249081">
    <property type="component" value="Unassembled WGS sequence"/>
</dbReference>
<evidence type="ECO:0000313" key="3">
    <source>
        <dbReference type="Proteomes" id="UP000249081"/>
    </source>
</evidence>
<reference evidence="3" key="1">
    <citation type="submission" date="2018-04" db="EMBL/GenBank/DDBJ databases">
        <authorList>
            <person name="Cornet L."/>
        </authorList>
    </citation>
    <scope>NUCLEOTIDE SEQUENCE [LARGE SCALE GENOMIC DNA]</scope>
</reference>
<proteinExistence type="predicted"/>
<name>A0A2W4W687_9CYAN</name>
<gene>
    <name evidence="2" type="ORF">DCF17_12225</name>
</gene>
<accession>A0A2W4W687</accession>